<protein>
    <submittedName>
        <fullName evidence="1">Uncharacterized protein</fullName>
    </submittedName>
</protein>
<name>A0ABY0S5V5_9PSED</name>
<sequence length="282" mass="30326">MYSIFNTHAAGFRHEYDRALAQACSAVRRAPEPMHQCHVYPAPSWTFAQRNRECRQLASSGVRLGSLFRTIVNPWLGISPGMAQPARMSTKAPGEKPADIWRGFHQSDQGNCVTVAAIKIAMARFGQSPKSVFARVQRTARGYDVTLRDGHVLSVSDQEVSQAARGARFKGADAGMLKDANFLFAVSAKRAQEQNNDGTAGASFSAAIDSLNDGEDEQETGEALQRLGLGRHVRKTSVQALAGGQLGMINTDKHSVAVIGGHEELWGRKGGAPRAGEAVALV</sequence>
<gene>
    <name evidence="1" type="ORF">SAMN04490208_5159</name>
</gene>
<dbReference type="EMBL" id="LT629706">
    <property type="protein sequence ID" value="SDO84614.1"/>
    <property type="molecule type" value="Genomic_DNA"/>
</dbReference>
<reference evidence="1 2" key="1">
    <citation type="submission" date="2016-10" db="EMBL/GenBank/DDBJ databases">
        <authorList>
            <person name="Varghese N."/>
            <person name="Submissions S."/>
        </authorList>
    </citation>
    <scope>NUCLEOTIDE SEQUENCE [LARGE SCALE GENOMIC DNA]</scope>
    <source>
        <strain evidence="1 2">BS2776</strain>
    </source>
</reference>
<evidence type="ECO:0000313" key="1">
    <source>
        <dbReference type="EMBL" id="SDO84614.1"/>
    </source>
</evidence>
<evidence type="ECO:0000313" key="2">
    <source>
        <dbReference type="Proteomes" id="UP000181903"/>
    </source>
</evidence>
<dbReference type="Proteomes" id="UP000181903">
    <property type="component" value="Chromosome I"/>
</dbReference>
<organism evidence="1 2">
    <name type="scientific">Pseudomonas poae</name>
    <dbReference type="NCBI Taxonomy" id="200451"/>
    <lineage>
        <taxon>Bacteria</taxon>
        <taxon>Pseudomonadati</taxon>
        <taxon>Pseudomonadota</taxon>
        <taxon>Gammaproteobacteria</taxon>
        <taxon>Pseudomonadales</taxon>
        <taxon>Pseudomonadaceae</taxon>
        <taxon>Pseudomonas</taxon>
    </lineage>
</organism>
<keyword evidence="2" id="KW-1185">Reference proteome</keyword>
<proteinExistence type="predicted"/>
<accession>A0ABY0S5V5</accession>